<evidence type="ECO:0008006" key="3">
    <source>
        <dbReference type="Google" id="ProtNLM"/>
    </source>
</evidence>
<evidence type="ECO:0000313" key="1">
    <source>
        <dbReference type="EMBL" id="APG12179.1"/>
    </source>
</evidence>
<gene>
    <name evidence="1" type="ORF">BKD09_27970</name>
</gene>
<dbReference type="Proteomes" id="UP000181962">
    <property type="component" value="Chromosome"/>
</dbReference>
<organism evidence="1 2">
    <name type="scientific">Bradyrhizobium japonicum</name>
    <dbReference type="NCBI Taxonomy" id="375"/>
    <lineage>
        <taxon>Bacteria</taxon>
        <taxon>Pseudomonadati</taxon>
        <taxon>Pseudomonadota</taxon>
        <taxon>Alphaproteobacteria</taxon>
        <taxon>Hyphomicrobiales</taxon>
        <taxon>Nitrobacteraceae</taxon>
        <taxon>Bradyrhizobium</taxon>
    </lineage>
</organism>
<protein>
    <recommendedName>
        <fullName evidence="3">DUF2934 domain-containing protein</fullName>
    </recommendedName>
</protein>
<evidence type="ECO:0000313" key="2">
    <source>
        <dbReference type="Proteomes" id="UP000181962"/>
    </source>
</evidence>
<accession>A0A1L3FFU7</accession>
<dbReference type="InterPro" id="IPR021327">
    <property type="entry name" value="DUF2934"/>
</dbReference>
<dbReference type="OrthoDB" id="9811127at2"/>
<dbReference type="Pfam" id="PF11154">
    <property type="entry name" value="DUF2934"/>
    <property type="match status" value="1"/>
</dbReference>
<proteinExistence type="predicted"/>
<dbReference type="RefSeq" id="WP_071914188.1">
    <property type="nucleotide sequence ID" value="NZ_CP017637.1"/>
</dbReference>
<sequence length="58" mass="6629">MASLSEEQIRDRAYHLWREAGEPAGRMDTFWYEAEKLLLAERAAQSEVPPGLNDNLPV</sequence>
<dbReference type="EMBL" id="CP017637">
    <property type="protein sequence ID" value="APG12179.1"/>
    <property type="molecule type" value="Genomic_DNA"/>
</dbReference>
<dbReference type="AlphaFoldDB" id="A0A1L3FFU7"/>
<reference evidence="1 2" key="1">
    <citation type="submission" date="2016-11" db="EMBL/GenBank/DDBJ databases">
        <title>Complete Genome Sequence of Bradyrhizobium sp. strain J5, an isolated from soybean nodule in Hokkaido.</title>
        <authorList>
            <person name="Kanehara K."/>
        </authorList>
    </citation>
    <scope>NUCLEOTIDE SEQUENCE [LARGE SCALE GENOMIC DNA]</scope>
    <source>
        <strain evidence="1 2">J5</strain>
    </source>
</reference>
<name>A0A1L3FFU7_BRAJP</name>